<gene>
    <name evidence="11" type="ORF">K402DRAFT_337483</name>
</gene>
<evidence type="ECO:0000256" key="9">
    <source>
        <dbReference type="ARBA" id="ARBA00023316"/>
    </source>
</evidence>
<dbReference type="EMBL" id="ML977171">
    <property type="protein sequence ID" value="KAF1983943.1"/>
    <property type="molecule type" value="Genomic_DNA"/>
</dbReference>
<protein>
    <submittedName>
        <fullName evidence="11">Glycoside hydrolase family 132 protein</fullName>
    </submittedName>
</protein>
<dbReference type="GO" id="GO:0009277">
    <property type="term" value="C:fungal-type cell wall"/>
    <property type="evidence" value="ECO:0007669"/>
    <property type="project" value="TreeGrafter"/>
</dbReference>
<proteinExistence type="inferred from homology"/>
<dbReference type="Pfam" id="PF03856">
    <property type="entry name" value="SUN"/>
    <property type="match status" value="1"/>
</dbReference>
<feature type="non-terminal residue" evidence="11">
    <location>
        <position position="1"/>
    </location>
</feature>
<comment type="similarity">
    <text evidence="2">Belongs to the SUN family.</text>
</comment>
<dbReference type="InterPro" id="IPR005556">
    <property type="entry name" value="SUN"/>
</dbReference>
<evidence type="ECO:0000256" key="3">
    <source>
        <dbReference type="ARBA" id="ARBA00022512"/>
    </source>
</evidence>
<comment type="subcellular location">
    <subcellularLocation>
        <location evidence="1">Secreted</location>
        <location evidence="1">Cell wall</location>
    </subcellularLocation>
</comment>
<dbReference type="AlphaFoldDB" id="A0A6G1GSL5"/>
<evidence type="ECO:0000313" key="12">
    <source>
        <dbReference type="Proteomes" id="UP000800041"/>
    </source>
</evidence>
<keyword evidence="5" id="KW-0732">Signal</keyword>
<dbReference type="OrthoDB" id="5339822at2759"/>
<dbReference type="GO" id="GO:0009986">
    <property type="term" value="C:cell surface"/>
    <property type="evidence" value="ECO:0007669"/>
    <property type="project" value="TreeGrafter"/>
</dbReference>
<sequence length="229" mass="24199">NIHTAKSGGCTEGSYCSYACGAGYQKAQWPTAQGMTGQSVGGILCKNGKLHKTSGNQKKLCMRGTSKIDVKVVNKMGENSAVCRTDYPGTESETVPLDTQPGQSYPLTCPDGENYYIWQGKTTSAQYYVNPSGVSVSDACQWGSAGTNRGNWAPVNLGVGYSAGSGWLSIMANAPTNPDGKLNFKIHIEGDDINGECSYENGQYCDGSGCNSQGCTVAVRSGEARYVFS</sequence>
<evidence type="ECO:0000256" key="6">
    <source>
        <dbReference type="ARBA" id="ARBA00022801"/>
    </source>
</evidence>
<evidence type="ECO:0000256" key="10">
    <source>
        <dbReference type="ARBA" id="ARBA00023326"/>
    </source>
</evidence>
<evidence type="ECO:0000313" key="11">
    <source>
        <dbReference type="EMBL" id="KAF1983943.1"/>
    </source>
</evidence>
<keyword evidence="8" id="KW-0326">Glycosidase</keyword>
<keyword evidence="10" id="KW-0624">Polysaccharide degradation</keyword>
<keyword evidence="3" id="KW-0134">Cell wall</keyword>
<dbReference type="GO" id="GO:0016798">
    <property type="term" value="F:hydrolase activity, acting on glycosyl bonds"/>
    <property type="evidence" value="ECO:0007669"/>
    <property type="project" value="UniProtKB-KW"/>
</dbReference>
<evidence type="ECO:0000256" key="5">
    <source>
        <dbReference type="ARBA" id="ARBA00022729"/>
    </source>
</evidence>
<keyword evidence="7" id="KW-0119">Carbohydrate metabolism</keyword>
<keyword evidence="12" id="KW-1185">Reference proteome</keyword>
<dbReference type="GO" id="GO:0031505">
    <property type="term" value="P:fungal-type cell wall organization"/>
    <property type="evidence" value="ECO:0007669"/>
    <property type="project" value="TreeGrafter"/>
</dbReference>
<evidence type="ECO:0000256" key="8">
    <source>
        <dbReference type="ARBA" id="ARBA00023295"/>
    </source>
</evidence>
<evidence type="ECO:0000256" key="7">
    <source>
        <dbReference type="ARBA" id="ARBA00023277"/>
    </source>
</evidence>
<accession>A0A6G1GSL5</accession>
<name>A0A6G1GSL5_9PEZI</name>
<evidence type="ECO:0000256" key="4">
    <source>
        <dbReference type="ARBA" id="ARBA00022525"/>
    </source>
</evidence>
<dbReference type="PANTHER" id="PTHR31316:SF0">
    <property type="entry name" value="SECRETED BETA-GLUCOSIDASE SIM1-RELATED"/>
    <property type="match status" value="1"/>
</dbReference>
<evidence type="ECO:0000256" key="1">
    <source>
        <dbReference type="ARBA" id="ARBA00004191"/>
    </source>
</evidence>
<dbReference type="PANTHER" id="PTHR31316">
    <property type="entry name" value="BETA-GLUCOSIDASE-LIKE PROTEIN NCA3, MITOCHONDRIAL-RELATED"/>
    <property type="match status" value="1"/>
</dbReference>
<dbReference type="Proteomes" id="UP000800041">
    <property type="component" value="Unassembled WGS sequence"/>
</dbReference>
<keyword evidence="6 11" id="KW-0378">Hydrolase</keyword>
<dbReference type="GO" id="GO:0000272">
    <property type="term" value="P:polysaccharide catabolic process"/>
    <property type="evidence" value="ECO:0007669"/>
    <property type="project" value="UniProtKB-KW"/>
</dbReference>
<keyword evidence="9" id="KW-0961">Cell wall biogenesis/degradation</keyword>
<organism evidence="11 12">
    <name type="scientific">Aulographum hederae CBS 113979</name>
    <dbReference type="NCBI Taxonomy" id="1176131"/>
    <lineage>
        <taxon>Eukaryota</taxon>
        <taxon>Fungi</taxon>
        <taxon>Dikarya</taxon>
        <taxon>Ascomycota</taxon>
        <taxon>Pezizomycotina</taxon>
        <taxon>Dothideomycetes</taxon>
        <taxon>Pleosporomycetidae</taxon>
        <taxon>Aulographales</taxon>
        <taxon>Aulographaceae</taxon>
    </lineage>
</organism>
<keyword evidence="4" id="KW-0964">Secreted</keyword>
<dbReference type="InterPro" id="IPR051526">
    <property type="entry name" value="Beta-Glucosidase_SUN"/>
</dbReference>
<evidence type="ECO:0000256" key="2">
    <source>
        <dbReference type="ARBA" id="ARBA00010579"/>
    </source>
</evidence>
<reference evidence="11" key="1">
    <citation type="journal article" date="2020" name="Stud. Mycol.">
        <title>101 Dothideomycetes genomes: a test case for predicting lifestyles and emergence of pathogens.</title>
        <authorList>
            <person name="Haridas S."/>
            <person name="Albert R."/>
            <person name="Binder M."/>
            <person name="Bloem J."/>
            <person name="Labutti K."/>
            <person name="Salamov A."/>
            <person name="Andreopoulos B."/>
            <person name="Baker S."/>
            <person name="Barry K."/>
            <person name="Bills G."/>
            <person name="Bluhm B."/>
            <person name="Cannon C."/>
            <person name="Castanera R."/>
            <person name="Culley D."/>
            <person name="Daum C."/>
            <person name="Ezra D."/>
            <person name="Gonzalez J."/>
            <person name="Henrissat B."/>
            <person name="Kuo A."/>
            <person name="Liang C."/>
            <person name="Lipzen A."/>
            <person name="Lutzoni F."/>
            <person name="Magnuson J."/>
            <person name="Mondo S."/>
            <person name="Nolan M."/>
            <person name="Ohm R."/>
            <person name="Pangilinan J."/>
            <person name="Park H.-J."/>
            <person name="Ramirez L."/>
            <person name="Alfaro M."/>
            <person name="Sun H."/>
            <person name="Tritt A."/>
            <person name="Yoshinaga Y."/>
            <person name="Zwiers L.-H."/>
            <person name="Turgeon B."/>
            <person name="Goodwin S."/>
            <person name="Spatafora J."/>
            <person name="Crous P."/>
            <person name="Grigoriev I."/>
        </authorList>
    </citation>
    <scope>NUCLEOTIDE SEQUENCE</scope>
    <source>
        <strain evidence="11">CBS 113979</strain>
    </source>
</reference>